<evidence type="ECO:0000256" key="11">
    <source>
        <dbReference type="ARBA" id="ARBA00047836"/>
    </source>
</evidence>
<keyword evidence="10 12" id="KW-0704">Schiff base</keyword>
<dbReference type="Pfam" id="PF00701">
    <property type="entry name" value="DHDPS"/>
    <property type="match status" value="1"/>
</dbReference>
<name>A0ABT2S4Q5_9FIRM</name>
<feature type="binding site" evidence="12">
    <location>
        <position position="47"/>
    </location>
    <ligand>
        <name>pyruvate</name>
        <dbReference type="ChEBI" id="CHEBI:15361"/>
    </ligand>
</feature>
<evidence type="ECO:0000256" key="12">
    <source>
        <dbReference type="HAMAP-Rule" id="MF_00418"/>
    </source>
</evidence>
<gene>
    <name evidence="12 14" type="primary">dapA</name>
    <name evidence="14" type="ORF">OCV65_04890</name>
</gene>
<dbReference type="PANTHER" id="PTHR12128">
    <property type="entry name" value="DIHYDRODIPICOLINATE SYNTHASE"/>
    <property type="match status" value="1"/>
</dbReference>
<dbReference type="PIRSF" id="PIRSF001365">
    <property type="entry name" value="DHDPS"/>
    <property type="match status" value="1"/>
</dbReference>
<feature type="site" description="Part of a proton relay during catalysis" evidence="12">
    <location>
        <position position="46"/>
    </location>
</feature>
<dbReference type="PRINTS" id="PR00146">
    <property type="entry name" value="DHPICSNTHASE"/>
</dbReference>
<dbReference type="InterPro" id="IPR005263">
    <property type="entry name" value="DapA"/>
</dbReference>
<dbReference type="HAMAP" id="MF_00418">
    <property type="entry name" value="DapA"/>
    <property type="match status" value="1"/>
</dbReference>
<accession>A0ABT2S4Q5</accession>
<reference evidence="14 15" key="1">
    <citation type="journal article" date="2021" name="ISME Commun">
        <title>Automated analysis of genomic sequences facilitates high-throughput and comprehensive description of bacteria.</title>
        <authorList>
            <person name="Hitch T.C.A."/>
        </authorList>
    </citation>
    <scope>NUCLEOTIDE SEQUENCE [LARGE SCALE GENOMIC DNA]</scope>
    <source>
        <strain evidence="14 15">Sanger_02</strain>
    </source>
</reference>
<dbReference type="GO" id="GO:0008840">
    <property type="term" value="F:4-hydroxy-tetrahydrodipicolinate synthase activity"/>
    <property type="evidence" value="ECO:0007669"/>
    <property type="project" value="UniProtKB-EC"/>
</dbReference>
<keyword evidence="15" id="KW-1185">Reference proteome</keyword>
<comment type="pathway">
    <text evidence="2 12">Amino-acid biosynthesis; L-lysine biosynthesis via DAP pathway; (S)-tetrahydrodipicolinate from L-aspartate: step 3/4.</text>
</comment>
<keyword evidence="8 12" id="KW-0457">Lysine biosynthesis</keyword>
<evidence type="ECO:0000256" key="5">
    <source>
        <dbReference type="ARBA" id="ARBA00022490"/>
    </source>
</evidence>
<dbReference type="EMBL" id="JAOQJV010000004">
    <property type="protein sequence ID" value="MCU6699572.1"/>
    <property type="molecule type" value="Genomic_DNA"/>
</dbReference>
<evidence type="ECO:0000256" key="4">
    <source>
        <dbReference type="ARBA" id="ARBA00012086"/>
    </source>
</evidence>
<dbReference type="RefSeq" id="WP_262581136.1">
    <property type="nucleotide sequence ID" value="NZ_JAOQJV010000004.1"/>
</dbReference>
<evidence type="ECO:0000256" key="2">
    <source>
        <dbReference type="ARBA" id="ARBA00005120"/>
    </source>
</evidence>
<evidence type="ECO:0000256" key="6">
    <source>
        <dbReference type="ARBA" id="ARBA00022605"/>
    </source>
</evidence>
<evidence type="ECO:0000313" key="15">
    <source>
        <dbReference type="Proteomes" id="UP001207605"/>
    </source>
</evidence>
<comment type="catalytic activity">
    <reaction evidence="11 12">
        <text>L-aspartate 4-semialdehyde + pyruvate = (2S,4S)-4-hydroxy-2,3,4,5-tetrahydrodipicolinate + H2O + H(+)</text>
        <dbReference type="Rhea" id="RHEA:34171"/>
        <dbReference type="ChEBI" id="CHEBI:15361"/>
        <dbReference type="ChEBI" id="CHEBI:15377"/>
        <dbReference type="ChEBI" id="CHEBI:15378"/>
        <dbReference type="ChEBI" id="CHEBI:67139"/>
        <dbReference type="ChEBI" id="CHEBI:537519"/>
        <dbReference type="EC" id="4.3.3.7"/>
    </reaction>
</comment>
<protein>
    <recommendedName>
        <fullName evidence="4 12">4-hydroxy-tetrahydrodipicolinate synthase</fullName>
        <shortName evidence="12">HTPA synthase</shortName>
        <ecNumber evidence="4 12">4.3.3.7</ecNumber>
    </recommendedName>
</protein>
<evidence type="ECO:0000256" key="9">
    <source>
        <dbReference type="ARBA" id="ARBA00023239"/>
    </source>
</evidence>
<sequence length="296" mass="31963">MAIFTGAGVALVTPFHEDGSVNYDKLDELIDYHCEHGTDSIIICGTTGESSTLSEEEHMECIRFAVERTRKRLPVIAGTGSNATYTTIDMSKEAVEYGVDGLLLVTPYYNKATQDGLIAHYKAVAKEANAPIIMYSVASRTGMNIAPETVATLVKETDNIVAIKEASGNISQVAKIMNLTDGKIDLYSGNDDQIVPLLSLGGIGVISVLSNVAPQYTHDICAKFFEGDVKAARDMQLKAIPLIEQLFCEVNPIPVKKAVNLMGMECGGLRMPLTDISAEHEKSLAKAMKDFGIQLV</sequence>
<dbReference type="InterPro" id="IPR020624">
    <property type="entry name" value="Schiff_base-form_aldolases_CS"/>
</dbReference>
<dbReference type="SMART" id="SM01130">
    <property type="entry name" value="DHDPS"/>
    <property type="match status" value="1"/>
</dbReference>
<keyword evidence="7 12" id="KW-0220">Diaminopimelate biosynthesis</keyword>
<dbReference type="PANTHER" id="PTHR12128:SF66">
    <property type="entry name" value="4-HYDROXY-2-OXOGLUTARATE ALDOLASE, MITOCHONDRIAL"/>
    <property type="match status" value="1"/>
</dbReference>
<dbReference type="InterPro" id="IPR013785">
    <property type="entry name" value="Aldolase_TIM"/>
</dbReference>
<dbReference type="PROSITE" id="PS00665">
    <property type="entry name" value="DHDPS_1"/>
    <property type="match status" value="1"/>
</dbReference>
<comment type="caution">
    <text evidence="12">Was originally thought to be a dihydrodipicolinate synthase (DHDPS), catalyzing the condensation of (S)-aspartate-beta-semialdehyde [(S)-ASA] and pyruvate to dihydrodipicolinate (DHDP). However, it was shown in E.coli that the product of the enzymatic reaction is not dihydrodipicolinate but in fact (4S)-4-hydroxy-2,3,4,5-tetrahydro-(2S)-dipicolinic acid (HTPA), and that the consecutive dehydration reaction leading to DHDP is not spontaneous but catalyzed by DapB.</text>
</comment>
<keyword evidence="5 12" id="KW-0963">Cytoplasm</keyword>
<dbReference type="EC" id="4.3.3.7" evidence="4 12"/>
<comment type="subunit">
    <text evidence="12">Homotetramer; dimer of dimers.</text>
</comment>
<evidence type="ECO:0000313" key="14">
    <source>
        <dbReference type="EMBL" id="MCU6699572.1"/>
    </source>
</evidence>
<keyword evidence="9 12" id="KW-0456">Lyase</keyword>
<evidence type="ECO:0000256" key="10">
    <source>
        <dbReference type="ARBA" id="ARBA00023270"/>
    </source>
</evidence>
<evidence type="ECO:0000256" key="8">
    <source>
        <dbReference type="ARBA" id="ARBA00023154"/>
    </source>
</evidence>
<evidence type="ECO:0000256" key="3">
    <source>
        <dbReference type="ARBA" id="ARBA00007592"/>
    </source>
</evidence>
<feature type="active site" description="Proton donor/acceptor" evidence="12">
    <location>
        <position position="135"/>
    </location>
</feature>
<comment type="similarity">
    <text evidence="3 12 13">Belongs to the DapA family.</text>
</comment>
<comment type="caution">
    <text evidence="14">The sequence shown here is derived from an EMBL/GenBank/DDBJ whole genome shotgun (WGS) entry which is preliminary data.</text>
</comment>
<dbReference type="InterPro" id="IPR002220">
    <property type="entry name" value="DapA-like"/>
</dbReference>
<evidence type="ECO:0000256" key="13">
    <source>
        <dbReference type="PIRNR" id="PIRNR001365"/>
    </source>
</evidence>
<dbReference type="CDD" id="cd00950">
    <property type="entry name" value="DHDPS"/>
    <property type="match status" value="1"/>
</dbReference>
<proteinExistence type="inferred from homology"/>
<keyword evidence="6 12" id="KW-0028">Amino-acid biosynthesis</keyword>
<dbReference type="SUPFAM" id="SSF51569">
    <property type="entry name" value="Aldolase"/>
    <property type="match status" value="1"/>
</dbReference>
<dbReference type="Gene3D" id="3.20.20.70">
    <property type="entry name" value="Aldolase class I"/>
    <property type="match status" value="1"/>
</dbReference>
<feature type="active site" description="Schiff-base intermediate with substrate" evidence="12">
    <location>
        <position position="164"/>
    </location>
</feature>
<comment type="subcellular location">
    <subcellularLocation>
        <location evidence="12">Cytoplasm</location>
    </subcellularLocation>
</comment>
<feature type="site" description="Part of a proton relay during catalysis" evidence="12">
    <location>
        <position position="109"/>
    </location>
</feature>
<feature type="binding site" evidence="12">
    <location>
        <position position="206"/>
    </location>
    <ligand>
        <name>pyruvate</name>
        <dbReference type="ChEBI" id="CHEBI:15361"/>
    </ligand>
</feature>
<organism evidence="14 15">
    <name type="scientific">Dorea ammoniilytica</name>
    <dbReference type="NCBI Taxonomy" id="2981788"/>
    <lineage>
        <taxon>Bacteria</taxon>
        <taxon>Bacillati</taxon>
        <taxon>Bacillota</taxon>
        <taxon>Clostridia</taxon>
        <taxon>Lachnospirales</taxon>
        <taxon>Lachnospiraceae</taxon>
        <taxon>Dorea</taxon>
    </lineage>
</organism>
<evidence type="ECO:0000256" key="7">
    <source>
        <dbReference type="ARBA" id="ARBA00022915"/>
    </source>
</evidence>
<dbReference type="Proteomes" id="UP001207605">
    <property type="component" value="Unassembled WGS sequence"/>
</dbReference>
<dbReference type="NCBIfam" id="TIGR00674">
    <property type="entry name" value="dapA"/>
    <property type="match status" value="1"/>
</dbReference>
<comment type="function">
    <text evidence="1 12">Catalyzes the condensation of (S)-aspartate-beta-semialdehyde [(S)-ASA] and pyruvate to 4-hydroxy-tetrahydrodipicolinate (HTPA).</text>
</comment>
<evidence type="ECO:0000256" key="1">
    <source>
        <dbReference type="ARBA" id="ARBA00003294"/>
    </source>
</evidence>